<feature type="non-terminal residue" evidence="2">
    <location>
        <position position="111"/>
    </location>
</feature>
<name>A0A813H6A7_POLGL</name>
<accession>A0A813H6A7</accession>
<evidence type="ECO:0000256" key="1">
    <source>
        <dbReference type="SAM" id="MobiDB-lite"/>
    </source>
</evidence>
<keyword evidence="3" id="KW-1185">Reference proteome</keyword>
<dbReference type="EMBL" id="CAJNNV010030662">
    <property type="protein sequence ID" value="CAE8633196.1"/>
    <property type="molecule type" value="Genomic_DNA"/>
</dbReference>
<feature type="compositionally biased region" description="Polar residues" evidence="1">
    <location>
        <begin position="24"/>
        <end position="40"/>
    </location>
</feature>
<protein>
    <submittedName>
        <fullName evidence="2">Uncharacterized protein</fullName>
    </submittedName>
</protein>
<feature type="non-terminal residue" evidence="2">
    <location>
        <position position="1"/>
    </location>
</feature>
<reference evidence="2" key="1">
    <citation type="submission" date="2021-02" db="EMBL/GenBank/DDBJ databases">
        <authorList>
            <person name="Dougan E. K."/>
            <person name="Rhodes N."/>
            <person name="Thang M."/>
            <person name="Chan C."/>
        </authorList>
    </citation>
    <scope>NUCLEOTIDE SEQUENCE</scope>
</reference>
<proteinExistence type="predicted"/>
<organism evidence="2 3">
    <name type="scientific">Polarella glacialis</name>
    <name type="common">Dinoflagellate</name>
    <dbReference type="NCBI Taxonomy" id="89957"/>
    <lineage>
        <taxon>Eukaryota</taxon>
        <taxon>Sar</taxon>
        <taxon>Alveolata</taxon>
        <taxon>Dinophyceae</taxon>
        <taxon>Suessiales</taxon>
        <taxon>Suessiaceae</taxon>
        <taxon>Polarella</taxon>
    </lineage>
</organism>
<evidence type="ECO:0000313" key="3">
    <source>
        <dbReference type="Proteomes" id="UP000654075"/>
    </source>
</evidence>
<sequence length="111" mass="11888">APASMASLRWAGAQASWLVPRGTHGQSRMPQTPQAPQQLGSPGRANRAERVAAGGKERKVRQASGKKRKVRANRVCPTLVANRSTSSRSVWAPTPPLSRTWPGRPKTGATI</sequence>
<feature type="compositionally biased region" description="Basic residues" evidence="1">
    <location>
        <begin position="58"/>
        <end position="72"/>
    </location>
</feature>
<gene>
    <name evidence="2" type="ORF">PGLA1383_LOCUS49107</name>
</gene>
<dbReference type="AlphaFoldDB" id="A0A813H6A7"/>
<comment type="caution">
    <text evidence="2">The sequence shown here is derived from an EMBL/GenBank/DDBJ whole genome shotgun (WGS) entry which is preliminary data.</text>
</comment>
<evidence type="ECO:0000313" key="2">
    <source>
        <dbReference type="EMBL" id="CAE8633196.1"/>
    </source>
</evidence>
<dbReference type="Proteomes" id="UP000654075">
    <property type="component" value="Unassembled WGS sequence"/>
</dbReference>
<feature type="region of interest" description="Disordered" evidence="1">
    <location>
        <begin position="17"/>
        <end position="111"/>
    </location>
</feature>